<reference evidence="2 3" key="1">
    <citation type="submission" date="2020-08" db="EMBL/GenBank/DDBJ databases">
        <title>Genomic Encyclopedia of Type Strains, Phase IV (KMG-IV): sequencing the most valuable type-strain genomes for metagenomic binning, comparative biology and taxonomic classification.</title>
        <authorList>
            <person name="Goeker M."/>
        </authorList>
    </citation>
    <scope>NUCLEOTIDE SEQUENCE [LARGE SCALE GENOMIC DNA]</scope>
    <source>
        <strain evidence="2 3">DSM 101806</strain>
    </source>
</reference>
<dbReference type="PANTHER" id="PTHR30273:SF2">
    <property type="entry name" value="PROTEIN FECR"/>
    <property type="match status" value="1"/>
</dbReference>
<dbReference type="InterPro" id="IPR012373">
    <property type="entry name" value="Ferrdict_sens_TM"/>
</dbReference>
<dbReference type="PANTHER" id="PTHR30273">
    <property type="entry name" value="PERIPLASMIC SIGNAL SENSOR AND SIGMA FACTOR ACTIVATOR FECR-RELATED"/>
    <property type="match status" value="1"/>
</dbReference>
<dbReference type="PIRSF" id="PIRSF018266">
    <property type="entry name" value="FecR"/>
    <property type="match status" value="1"/>
</dbReference>
<comment type="caution">
    <text evidence="2">The sequence shown here is derived from an EMBL/GenBank/DDBJ whole genome shotgun (WGS) entry which is preliminary data.</text>
</comment>
<accession>A0A7W6JY81</accession>
<dbReference type="InterPro" id="IPR006860">
    <property type="entry name" value="FecR"/>
</dbReference>
<dbReference type="Gene3D" id="2.60.120.1440">
    <property type="match status" value="1"/>
</dbReference>
<evidence type="ECO:0000259" key="1">
    <source>
        <dbReference type="Pfam" id="PF04773"/>
    </source>
</evidence>
<evidence type="ECO:0000313" key="3">
    <source>
        <dbReference type="Proteomes" id="UP000557392"/>
    </source>
</evidence>
<dbReference type="Proteomes" id="UP000557392">
    <property type="component" value="Unassembled WGS sequence"/>
</dbReference>
<protein>
    <submittedName>
        <fullName evidence="2">Transmembrane sensor</fullName>
    </submittedName>
</protein>
<proteinExistence type="predicted"/>
<keyword evidence="2" id="KW-0472">Membrane</keyword>
<dbReference type="AlphaFoldDB" id="A0A7W6JY81"/>
<dbReference type="EMBL" id="JACIEH010000003">
    <property type="protein sequence ID" value="MBB4100741.1"/>
    <property type="molecule type" value="Genomic_DNA"/>
</dbReference>
<dbReference type="GO" id="GO:0016989">
    <property type="term" value="F:sigma factor antagonist activity"/>
    <property type="evidence" value="ECO:0007669"/>
    <property type="project" value="TreeGrafter"/>
</dbReference>
<dbReference type="RefSeq" id="WP_221262875.1">
    <property type="nucleotide sequence ID" value="NZ_JACIEH010000003.1"/>
</dbReference>
<dbReference type="Gene3D" id="3.55.50.30">
    <property type="match status" value="1"/>
</dbReference>
<keyword evidence="3" id="KW-1185">Reference proteome</keyword>
<gene>
    <name evidence="2" type="ORF">GGR46_004313</name>
</gene>
<dbReference type="Pfam" id="PF04773">
    <property type="entry name" value="FecR"/>
    <property type="match status" value="1"/>
</dbReference>
<keyword evidence="2" id="KW-0812">Transmembrane</keyword>
<name>A0A7W6JY81_9SPHN</name>
<evidence type="ECO:0000313" key="2">
    <source>
        <dbReference type="EMBL" id="MBB4100741.1"/>
    </source>
</evidence>
<organism evidence="2 3">
    <name type="scientific">Sphingomonas kyeonggiensis</name>
    <dbReference type="NCBI Taxonomy" id="1268553"/>
    <lineage>
        <taxon>Bacteria</taxon>
        <taxon>Pseudomonadati</taxon>
        <taxon>Pseudomonadota</taxon>
        <taxon>Alphaproteobacteria</taxon>
        <taxon>Sphingomonadales</taxon>
        <taxon>Sphingomonadaceae</taxon>
        <taxon>Sphingomonas</taxon>
    </lineage>
</organism>
<sequence>MQDQEDEEAALWVARHMSNVVDATAFAEWLTGAPGRRETFDALWATCMDDVVADGIRLHEQQARAREPAVQPPRFGRRAAIGLGAAAACVAVVGLSWPELRFAVTPAQHYATRAGEVRSFTLADGSTVLLNGASRVSARIGEGRREVALEAGEALFDVEHDENRPFRVSAGQGRVTVLGTRFDLALNGGSVDLAVERGLVRFDSEGGAGAVLVPAAHRSTLVDRHIAKPVTFEGDSASGWRDGWLQVEDMPLEQVVPHLQRWTGRAIAVADPTLLRKRIAGRFRLSQPGTVLENLGVLYGFKVRQTEQAYILERK</sequence>
<feature type="domain" description="FecR protein" evidence="1">
    <location>
        <begin position="110"/>
        <end position="201"/>
    </location>
</feature>